<dbReference type="EMBL" id="NCKV01000716">
    <property type="protein sequence ID" value="RWS29920.1"/>
    <property type="molecule type" value="Genomic_DNA"/>
</dbReference>
<dbReference type="FunFam" id="4.10.1000.10:FF:000008">
    <property type="entry name" value="zinc finger CCCH domain-containing protein 3"/>
    <property type="match status" value="1"/>
</dbReference>
<keyword evidence="9" id="KW-1185">Reference proteome</keyword>
<keyword evidence="2" id="KW-0677">Repeat</keyword>
<evidence type="ECO:0000259" key="7">
    <source>
        <dbReference type="PROSITE" id="PS50103"/>
    </source>
</evidence>
<feature type="zinc finger region" description="C3H1-type" evidence="6">
    <location>
        <begin position="55"/>
        <end position="76"/>
    </location>
</feature>
<evidence type="ECO:0000256" key="4">
    <source>
        <dbReference type="ARBA" id="ARBA00022833"/>
    </source>
</evidence>
<evidence type="ECO:0000256" key="5">
    <source>
        <dbReference type="ARBA" id="ARBA00071600"/>
    </source>
</evidence>
<dbReference type="PANTHER" id="PTHR46156">
    <property type="entry name" value="CCCH ZINGC FINGER"/>
    <property type="match status" value="1"/>
</dbReference>
<evidence type="ECO:0000256" key="2">
    <source>
        <dbReference type="ARBA" id="ARBA00022737"/>
    </source>
</evidence>
<feature type="zinc finger region" description="C3H1-type" evidence="6">
    <location>
        <begin position="104"/>
        <end position="131"/>
    </location>
</feature>
<feature type="domain" description="C3H1-type" evidence="7">
    <location>
        <begin position="55"/>
        <end position="76"/>
    </location>
</feature>
<dbReference type="STRING" id="299467.A0A443SQV6"/>
<dbReference type="OrthoDB" id="3247158at2759"/>
<dbReference type="PROSITE" id="PS50103">
    <property type="entry name" value="ZF_C3H1"/>
    <property type="match status" value="4"/>
</dbReference>
<evidence type="ECO:0000256" key="1">
    <source>
        <dbReference type="ARBA" id="ARBA00022723"/>
    </source>
</evidence>
<sequence>MRHSSKRRPFKNRVLLKRSKIYVRKEKTYCMFFCRFGRCHNNNCKYVHDPEKVAVCTRFLRGTCRLNDCPFSHKVIPAKMPVCSFFLRGRCNNDNCPYSHVNVNPEASVCADFAKGFCKNGEKCTLRHVFLRKNDVNSDNNSECVRKGKYRNFKARNKVNTGTSGEPFCEEKRERNQCESSAFSGFIPLFKDSDANNDVNVIDKADEISPSKVWTTFDYDSDDTWNNEEQVSDDQVKKPLIRILPRFLLDS</sequence>
<dbReference type="Proteomes" id="UP000288716">
    <property type="component" value="Unassembled WGS sequence"/>
</dbReference>
<dbReference type="GO" id="GO:0008270">
    <property type="term" value="F:zinc ion binding"/>
    <property type="evidence" value="ECO:0007669"/>
    <property type="project" value="UniProtKB-KW"/>
</dbReference>
<protein>
    <recommendedName>
        <fullName evidence="5">Zinc finger CCCH domain-containing protein 3</fullName>
    </recommendedName>
</protein>
<keyword evidence="3 6" id="KW-0863">Zinc-finger</keyword>
<feature type="domain" description="C3H1-type" evidence="7">
    <location>
        <begin position="104"/>
        <end position="131"/>
    </location>
</feature>
<dbReference type="GO" id="GO:0005634">
    <property type="term" value="C:nucleus"/>
    <property type="evidence" value="ECO:0007669"/>
    <property type="project" value="TreeGrafter"/>
</dbReference>
<evidence type="ECO:0000256" key="6">
    <source>
        <dbReference type="PROSITE-ProRule" id="PRU00723"/>
    </source>
</evidence>
<keyword evidence="4 6" id="KW-0862">Zinc</keyword>
<evidence type="ECO:0000313" key="8">
    <source>
        <dbReference type="EMBL" id="RWS29920.1"/>
    </source>
</evidence>
<dbReference type="AlphaFoldDB" id="A0A443SQV6"/>
<feature type="domain" description="C3H1-type" evidence="7">
    <location>
        <begin position="24"/>
        <end position="51"/>
    </location>
</feature>
<dbReference type="VEuPathDB" id="VectorBase:LDEU002121"/>
<dbReference type="Gene3D" id="4.10.1000.10">
    <property type="entry name" value="Zinc finger, CCCH-type"/>
    <property type="match status" value="1"/>
</dbReference>
<comment type="caution">
    <text evidence="8">The sequence shown here is derived from an EMBL/GenBank/DDBJ whole genome shotgun (WGS) entry which is preliminary data.</text>
</comment>
<feature type="zinc finger region" description="C3H1-type" evidence="6">
    <location>
        <begin position="77"/>
        <end position="103"/>
    </location>
</feature>
<dbReference type="SMART" id="SM00356">
    <property type="entry name" value="ZnF_C3H1"/>
    <property type="match status" value="4"/>
</dbReference>
<dbReference type="InterPro" id="IPR000571">
    <property type="entry name" value="Znf_CCCH"/>
</dbReference>
<feature type="domain" description="C3H1-type" evidence="7">
    <location>
        <begin position="77"/>
        <end position="103"/>
    </location>
</feature>
<dbReference type="PANTHER" id="PTHR46156:SF1">
    <property type="entry name" value="ZINC FINGER CCCH DOMAIN-CONTAINING PROTEIN 3"/>
    <property type="match status" value="1"/>
</dbReference>
<gene>
    <name evidence="8" type="ORF">B4U80_10532</name>
</gene>
<dbReference type="SUPFAM" id="SSF90229">
    <property type="entry name" value="CCCH zinc finger"/>
    <property type="match status" value="1"/>
</dbReference>
<feature type="zinc finger region" description="C3H1-type" evidence="6">
    <location>
        <begin position="24"/>
        <end position="51"/>
    </location>
</feature>
<proteinExistence type="predicted"/>
<name>A0A443SQV6_9ACAR</name>
<evidence type="ECO:0000256" key="3">
    <source>
        <dbReference type="ARBA" id="ARBA00022771"/>
    </source>
</evidence>
<dbReference type="InterPro" id="IPR036855">
    <property type="entry name" value="Znf_CCCH_sf"/>
</dbReference>
<keyword evidence="1 6" id="KW-0479">Metal-binding</keyword>
<reference evidence="8 9" key="1">
    <citation type="journal article" date="2018" name="Gigascience">
        <title>Genomes of trombidid mites reveal novel predicted allergens and laterally-transferred genes associated with secondary metabolism.</title>
        <authorList>
            <person name="Dong X."/>
            <person name="Chaisiri K."/>
            <person name="Xia D."/>
            <person name="Armstrong S.D."/>
            <person name="Fang Y."/>
            <person name="Donnelly M.J."/>
            <person name="Kadowaki T."/>
            <person name="McGarry J.W."/>
            <person name="Darby A.C."/>
            <person name="Makepeace B.L."/>
        </authorList>
    </citation>
    <scope>NUCLEOTIDE SEQUENCE [LARGE SCALE GENOMIC DNA]</scope>
    <source>
        <strain evidence="8">UoL-UT</strain>
    </source>
</reference>
<organism evidence="8 9">
    <name type="scientific">Leptotrombidium deliense</name>
    <dbReference type="NCBI Taxonomy" id="299467"/>
    <lineage>
        <taxon>Eukaryota</taxon>
        <taxon>Metazoa</taxon>
        <taxon>Ecdysozoa</taxon>
        <taxon>Arthropoda</taxon>
        <taxon>Chelicerata</taxon>
        <taxon>Arachnida</taxon>
        <taxon>Acari</taxon>
        <taxon>Acariformes</taxon>
        <taxon>Trombidiformes</taxon>
        <taxon>Prostigmata</taxon>
        <taxon>Anystina</taxon>
        <taxon>Parasitengona</taxon>
        <taxon>Trombiculoidea</taxon>
        <taxon>Trombiculidae</taxon>
        <taxon>Leptotrombidium</taxon>
    </lineage>
</organism>
<accession>A0A443SQV6</accession>
<evidence type="ECO:0000313" key="9">
    <source>
        <dbReference type="Proteomes" id="UP000288716"/>
    </source>
</evidence>